<comment type="function">
    <text evidence="1">May be required for disulfide bond formation in some proteins.</text>
</comment>
<dbReference type="EMBL" id="VTWH01000001">
    <property type="protein sequence ID" value="KAA0972503.1"/>
    <property type="molecule type" value="Genomic_DNA"/>
</dbReference>
<dbReference type="InterPro" id="IPR013766">
    <property type="entry name" value="Thioredoxin_domain"/>
</dbReference>
<dbReference type="Pfam" id="PF13462">
    <property type="entry name" value="Thioredoxin_4"/>
    <property type="match status" value="1"/>
</dbReference>
<dbReference type="GO" id="GO:0016491">
    <property type="term" value="F:oxidoreductase activity"/>
    <property type="evidence" value="ECO:0007669"/>
    <property type="project" value="UniProtKB-KW"/>
</dbReference>
<dbReference type="PROSITE" id="PS51352">
    <property type="entry name" value="THIOREDOXIN_2"/>
    <property type="match status" value="1"/>
</dbReference>
<feature type="signal peptide" evidence="7">
    <location>
        <begin position="1"/>
        <end position="46"/>
    </location>
</feature>
<evidence type="ECO:0000256" key="3">
    <source>
        <dbReference type="ARBA" id="ARBA00022729"/>
    </source>
</evidence>
<organism evidence="9 10">
    <name type="scientific">Aureimonas fodinaquatilis</name>
    <dbReference type="NCBI Taxonomy" id="2565783"/>
    <lineage>
        <taxon>Bacteria</taxon>
        <taxon>Pseudomonadati</taxon>
        <taxon>Pseudomonadota</taxon>
        <taxon>Alphaproteobacteria</taxon>
        <taxon>Hyphomicrobiales</taxon>
        <taxon>Aurantimonadaceae</taxon>
        <taxon>Aureimonas</taxon>
    </lineage>
</organism>
<name>A0A5B0E104_9HYPH</name>
<feature type="chain" id="PRO_5023036850" evidence="7">
    <location>
        <begin position="47"/>
        <end position="237"/>
    </location>
</feature>
<comment type="similarity">
    <text evidence="2">Belongs to the thioredoxin family. DsbA subfamily.</text>
</comment>
<evidence type="ECO:0000256" key="2">
    <source>
        <dbReference type="ARBA" id="ARBA00005791"/>
    </source>
</evidence>
<dbReference type="PANTHER" id="PTHR13887">
    <property type="entry name" value="GLUTATHIONE S-TRANSFERASE KAPPA"/>
    <property type="match status" value="1"/>
</dbReference>
<dbReference type="PANTHER" id="PTHR13887:SF14">
    <property type="entry name" value="DISULFIDE BOND FORMATION PROTEIN D"/>
    <property type="match status" value="1"/>
</dbReference>
<comment type="caution">
    <text evidence="9">The sequence shown here is derived from an EMBL/GenBank/DDBJ whole genome shotgun (WGS) entry which is preliminary data.</text>
</comment>
<dbReference type="Proteomes" id="UP000324738">
    <property type="component" value="Unassembled WGS sequence"/>
</dbReference>
<evidence type="ECO:0000256" key="5">
    <source>
        <dbReference type="ARBA" id="ARBA00023157"/>
    </source>
</evidence>
<proteinExistence type="inferred from homology"/>
<dbReference type="InterPro" id="IPR012336">
    <property type="entry name" value="Thioredoxin-like_fold"/>
</dbReference>
<sequence length="237" mass="25619">MSRGINQEVLMSPIKSAGIVKSFASALFAGAIFVAGAQAVTAPAFAQETAAPQAQGTVDVEALMREGALPDVVIGDPDAPVTIVEYASLTCSHCAAFHENTYPKIKEDYLDKGIAKLIIREFPFDPRATAGFMLARCVPEDRRTAMVDVLFDQQQRWAMAQNASVELLAIARQAGMSQEQFTACLQDRDLLAKVEAVQKRGQDEFAVNATPTFFVNGNRYGGALNVEEMSAVIEANR</sequence>
<feature type="domain" description="Thioredoxin" evidence="8">
    <location>
        <begin position="36"/>
        <end position="237"/>
    </location>
</feature>
<dbReference type="Gene3D" id="3.40.30.10">
    <property type="entry name" value="Glutaredoxin"/>
    <property type="match status" value="1"/>
</dbReference>
<evidence type="ECO:0000256" key="4">
    <source>
        <dbReference type="ARBA" id="ARBA00023002"/>
    </source>
</evidence>
<dbReference type="SUPFAM" id="SSF52833">
    <property type="entry name" value="Thioredoxin-like"/>
    <property type="match status" value="1"/>
</dbReference>
<gene>
    <name evidence="9" type="ORF">FPY71_05290</name>
</gene>
<evidence type="ECO:0000256" key="6">
    <source>
        <dbReference type="ARBA" id="ARBA00023284"/>
    </source>
</evidence>
<protein>
    <submittedName>
        <fullName evidence="9">DsbA family protein</fullName>
    </submittedName>
</protein>
<evidence type="ECO:0000313" key="10">
    <source>
        <dbReference type="Proteomes" id="UP000324738"/>
    </source>
</evidence>
<keyword evidence="10" id="KW-1185">Reference proteome</keyword>
<dbReference type="InterPro" id="IPR036249">
    <property type="entry name" value="Thioredoxin-like_sf"/>
</dbReference>
<keyword evidence="4" id="KW-0560">Oxidoreductase</keyword>
<evidence type="ECO:0000259" key="8">
    <source>
        <dbReference type="PROSITE" id="PS51352"/>
    </source>
</evidence>
<keyword evidence="6" id="KW-0676">Redox-active center</keyword>
<keyword evidence="5" id="KW-1015">Disulfide bond</keyword>
<evidence type="ECO:0000256" key="1">
    <source>
        <dbReference type="ARBA" id="ARBA00003565"/>
    </source>
</evidence>
<dbReference type="OrthoDB" id="8478320at2"/>
<accession>A0A5B0E104</accession>
<evidence type="ECO:0000313" key="9">
    <source>
        <dbReference type="EMBL" id="KAA0972503.1"/>
    </source>
</evidence>
<keyword evidence="3 7" id="KW-0732">Signal</keyword>
<dbReference type="AlphaFoldDB" id="A0A5B0E104"/>
<evidence type="ECO:0000256" key="7">
    <source>
        <dbReference type="SAM" id="SignalP"/>
    </source>
</evidence>
<reference evidence="9 10" key="1">
    <citation type="submission" date="2019-08" db="EMBL/GenBank/DDBJ databases">
        <title>Aureimonas fodiniaquatilis sp. nov., isolated from a coal mine wastewater.</title>
        <authorList>
            <person name="Kim W."/>
        </authorList>
    </citation>
    <scope>NUCLEOTIDE SEQUENCE [LARGE SCALE GENOMIC DNA]</scope>
    <source>
        <strain evidence="9 10">CAU 1482</strain>
    </source>
</reference>